<dbReference type="SMART" id="SM00342">
    <property type="entry name" value="HTH_ARAC"/>
    <property type="match status" value="1"/>
</dbReference>
<keyword evidence="1" id="KW-0805">Transcription regulation</keyword>
<reference evidence="5 6" key="1">
    <citation type="submission" date="2019-07" db="EMBL/GenBank/DDBJ databases">
        <title>Pseudomonas mangiferae sp. nov., isolated from bark of mango tree in Thailand.</title>
        <authorList>
            <person name="Srisuk N."/>
            <person name="Anurat P."/>
        </authorList>
    </citation>
    <scope>NUCLEOTIDE SEQUENCE [LARGE SCALE GENOMIC DNA]</scope>
    <source>
        <strain evidence="5 6">DMKU_BBB3-04</strain>
    </source>
</reference>
<dbReference type="SUPFAM" id="SSF46689">
    <property type="entry name" value="Homeodomain-like"/>
    <property type="match status" value="1"/>
</dbReference>
<sequence>MAVKGTISNRLVHEALLGYQPLGLAPDALLAREGLSAQGLDDPDGRVGVGYFERLWRRLARRYDDEFFGMAARPLRAGSFAFLCRACMAQPTLAEALPHGLEFLRLLDEDFRAELIRRDELAEIVLHDPDEPRRAFAYFTFWLILHGVACWLAGRRIPILAVDVRCAAPAYLDDYRVMFSENLRFARPANRIIFAADALDAPIRRDEKDLQRFLAQAPGNILVKYQDHDSLATHIKAHLRGLPPAQWPDGERLAATFHVSPSTLRRRLAALGQPYQALKDGVRRDLAIGWLAEADLPFAAIAERLGFADISSFYKAFRKWTGTNPGRYRTLILSQPDRAGRPGRRLTGG</sequence>
<evidence type="ECO:0000259" key="4">
    <source>
        <dbReference type="PROSITE" id="PS01124"/>
    </source>
</evidence>
<evidence type="ECO:0000313" key="5">
    <source>
        <dbReference type="EMBL" id="TRX72775.1"/>
    </source>
</evidence>
<feature type="domain" description="HTH araC/xylS-type" evidence="4">
    <location>
        <begin position="229"/>
        <end position="331"/>
    </location>
</feature>
<dbReference type="GO" id="GO:0000976">
    <property type="term" value="F:transcription cis-regulatory region binding"/>
    <property type="evidence" value="ECO:0007669"/>
    <property type="project" value="TreeGrafter"/>
</dbReference>
<dbReference type="Pfam" id="PF12625">
    <property type="entry name" value="Arabinose_bd"/>
    <property type="match status" value="1"/>
</dbReference>
<keyword evidence="3" id="KW-0804">Transcription</keyword>
<evidence type="ECO:0000256" key="2">
    <source>
        <dbReference type="ARBA" id="ARBA00023125"/>
    </source>
</evidence>
<name>A0A553GTD6_9PSED</name>
<keyword evidence="2" id="KW-0238">DNA-binding</keyword>
<dbReference type="Gene3D" id="1.10.10.60">
    <property type="entry name" value="Homeodomain-like"/>
    <property type="match status" value="1"/>
</dbReference>
<dbReference type="OrthoDB" id="5582699at2"/>
<dbReference type="InterPro" id="IPR009057">
    <property type="entry name" value="Homeodomain-like_sf"/>
</dbReference>
<dbReference type="PANTHER" id="PTHR47894:SF1">
    <property type="entry name" value="HTH-TYPE TRANSCRIPTIONAL REGULATOR VQSM"/>
    <property type="match status" value="1"/>
</dbReference>
<dbReference type="PROSITE" id="PS01124">
    <property type="entry name" value="HTH_ARAC_FAMILY_2"/>
    <property type="match status" value="1"/>
</dbReference>
<proteinExistence type="predicted"/>
<dbReference type="PANTHER" id="PTHR47894">
    <property type="entry name" value="HTH-TYPE TRANSCRIPTIONAL REGULATOR GADX"/>
    <property type="match status" value="1"/>
</dbReference>
<comment type="caution">
    <text evidence="5">The sequence shown here is derived from an EMBL/GenBank/DDBJ whole genome shotgun (WGS) entry which is preliminary data.</text>
</comment>
<keyword evidence="6" id="KW-1185">Reference proteome</keyword>
<dbReference type="AlphaFoldDB" id="A0A553GTD6"/>
<evidence type="ECO:0000313" key="6">
    <source>
        <dbReference type="Proteomes" id="UP000315235"/>
    </source>
</evidence>
<dbReference type="GO" id="GO:0005829">
    <property type="term" value="C:cytosol"/>
    <property type="evidence" value="ECO:0007669"/>
    <property type="project" value="TreeGrafter"/>
</dbReference>
<dbReference type="InterPro" id="IPR032687">
    <property type="entry name" value="AraC-type_N"/>
</dbReference>
<evidence type="ECO:0000256" key="1">
    <source>
        <dbReference type="ARBA" id="ARBA00023015"/>
    </source>
</evidence>
<dbReference type="GO" id="GO:0003700">
    <property type="term" value="F:DNA-binding transcription factor activity"/>
    <property type="evidence" value="ECO:0007669"/>
    <property type="project" value="InterPro"/>
</dbReference>
<dbReference type="InterPro" id="IPR018060">
    <property type="entry name" value="HTH_AraC"/>
</dbReference>
<gene>
    <name evidence="5" type="ORF">FM069_21170</name>
</gene>
<organism evidence="5 6">
    <name type="scientific">Pseudomonas mangiferae</name>
    <dbReference type="NCBI Taxonomy" id="2593654"/>
    <lineage>
        <taxon>Bacteria</taxon>
        <taxon>Pseudomonadati</taxon>
        <taxon>Pseudomonadota</taxon>
        <taxon>Gammaproteobacteria</taxon>
        <taxon>Pseudomonadales</taxon>
        <taxon>Pseudomonadaceae</taxon>
        <taxon>Pseudomonas</taxon>
    </lineage>
</organism>
<dbReference type="RefSeq" id="WP_143490397.1">
    <property type="nucleotide sequence ID" value="NZ_VJOY01000031.1"/>
</dbReference>
<dbReference type="Proteomes" id="UP000315235">
    <property type="component" value="Unassembled WGS sequence"/>
</dbReference>
<accession>A0A553GTD6</accession>
<protein>
    <submittedName>
        <fullName evidence="5">AraC family transcriptional regulator</fullName>
    </submittedName>
</protein>
<dbReference type="EMBL" id="VJOY01000031">
    <property type="protein sequence ID" value="TRX72775.1"/>
    <property type="molecule type" value="Genomic_DNA"/>
</dbReference>
<evidence type="ECO:0000256" key="3">
    <source>
        <dbReference type="ARBA" id="ARBA00023163"/>
    </source>
</evidence>
<dbReference type="Pfam" id="PF12833">
    <property type="entry name" value="HTH_18"/>
    <property type="match status" value="1"/>
</dbReference>